<name>A0ABW4NC20_9SPHN</name>
<proteinExistence type="predicted"/>
<evidence type="ECO:0000313" key="1">
    <source>
        <dbReference type="EMBL" id="MFD1787579.1"/>
    </source>
</evidence>
<keyword evidence="2" id="KW-1185">Reference proteome</keyword>
<organism evidence="1 2">
    <name type="scientific">Sphingomonas floccifaciens</name>
    <dbReference type="NCBI Taxonomy" id="1844115"/>
    <lineage>
        <taxon>Bacteria</taxon>
        <taxon>Pseudomonadati</taxon>
        <taxon>Pseudomonadota</taxon>
        <taxon>Alphaproteobacteria</taxon>
        <taxon>Sphingomonadales</taxon>
        <taxon>Sphingomonadaceae</taxon>
        <taxon>Sphingomonas</taxon>
    </lineage>
</organism>
<protein>
    <recommendedName>
        <fullName evidence="3">KAP NTPase domain-containing protein</fullName>
    </recommendedName>
</protein>
<reference evidence="2" key="1">
    <citation type="journal article" date="2019" name="Int. J. Syst. Evol. Microbiol.">
        <title>The Global Catalogue of Microorganisms (GCM) 10K type strain sequencing project: providing services to taxonomists for standard genome sequencing and annotation.</title>
        <authorList>
            <consortium name="The Broad Institute Genomics Platform"/>
            <consortium name="The Broad Institute Genome Sequencing Center for Infectious Disease"/>
            <person name="Wu L."/>
            <person name="Ma J."/>
        </authorList>
    </citation>
    <scope>NUCLEOTIDE SEQUENCE [LARGE SCALE GENOMIC DNA]</scope>
    <source>
        <strain evidence="2">Q85</strain>
    </source>
</reference>
<evidence type="ECO:0008006" key="3">
    <source>
        <dbReference type="Google" id="ProtNLM"/>
    </source>
</evidence>
<comment type="caution">
    <text evidence="1">The sequence shown here is derived from an EMBL/GenBank/DDBJ whole genome shotgun (WGS) entry which is preliminary data.</text>
</comment>
<accession>A0ABW4NC20</accession>
<sequence>MNLVAAEIARFLATAEPGVLCIRGRWGVGKTFAWKRHLADSIAAGQLAMPGYSYVSLFGLNSLEDLRFAVFENTVDRQHAVSGADADTFQTLLTKGIATGRKARPLLEIVLPFFKGQGVASAIYRSAFLFVRDQLVCLDDLERAGPGLAIRDVLGLASFLKEERRCKVVLLLNDERLGDEAAEFADQIEKVADLTLLFAPTADEAAAIALREDDDLSRLLRARSVSLGITNIRVIVKTARLARRLAELLNGRDASVVDQAVTTLVLASWSVQQPSAAPPLSFVRNYNSVAYLMRLQDNQPDADEQRWREAIGDYPFAHADDLDRVVIEGAAAGYFHEELLDVAAAVAEERHRHNQRGGKFSRVWQDMYHGSLTTDDDEFLDALRDAGTAEARWISPLNINSAIRLLRENGRGSEADTLVRDYVAAHDGERPEFFDIGSHHFTRDDQLDDGLRDAFAERAARHVDAREPMHVLRALGTRRGWDRSDISVMARCSADDFERMFEALSGDVMKPAIQTLLQLGRSGEQMSAGITDRVVAALRRIGAKSPLRARRIASLGVDLNDPIESDE</sequence>
<evidence type="ECO:0000313" key="2">
    <source>
        <dbReference type="Proteomes" id="UP001597283"/>
    </source>
</evidence>
<dbReference type="Proteomes" id="UP001597283">
    <property type="component" value="Unassembled WGS sequence"/>
</dbReference>
<dbReference type="RefSeq" id="WP_380939950.1">
    <property type="nucleotide sequence ID" value="NZ_JBHUFC010000003.1"/>
</dbReference>
<dbReference type="EMBL" id="JBHUFC010000003">
    <property type="protein sequence ID" value="MFD1787579.1"/>
    <property type="molecule type" value="Genomic_DNA"/>
</dbReference>
<gene>
    <name evidence="1" type="ORF">ACFSC3_08345</name>
</gene>